<name>A0A9J5ZX70_SOLCO</name>
<keyword evidence="2" id="KW-0936">Ethylene signaling pathway</keyword>
<dbReference type="GO" id="GO:0000976">
    <property type="term" value="F:transcription cis-regulatory region binding"/>
    <property type="evidence" value="ECO:0007669"/>
    <property type="project" value="UniProtKB-ARBA"/>
</dbReference>
<comment type="caution">
    <text evidence="10">The sequence shown here is derived from an EMBL/GenBank/DDBJ whole genome shotgun (WGS) entry which is preliminary data.</text>
</comment>
<dbReference type="PROSITE" id="PS51032">
    <property type="entry name" value="AP2_ERF"/>
    <property type="match status" value="1"/>
</dbReference>
<dbReference type="InterPro" id="IPR001471">
    <property type="entry name" value="AP2/ERF_dom"/>
</dbReference>
<dbReference type="InterPro" id="IPR016177">
    <property type="entry name" value="DNA-bd_dom_sf"/>
</dbReference>
<evidence type="ECO:0000256" key="8">
    <source>
        <dbReference type="ARBA" id="ARBA00023242"/>
    </source>
</evidence>
<dbReference type="GO" id="GO:0006952">
    <property type="term" value="P:defense response"/>
    <property type="evidence" value="ECO:0007669"/>
    <property type="project" value="UniProtKB-KW"/>
</dbReference>
<evidence type="ECO:0000256" key="7">
    <source>
        <dbReference type="ARBA" id="ARBA00023163"/>
    </source>
</evidence>
<keyword evidence="6" id="KW-0010">Activator</keyword>
<dbReference type="Proteomes" id="UP000824120">
    <property type="component" value="Chromosome 3"/>
</dbReference>
<evidence type="ECO:0000256" key="2">
    <source>
        <dbReference type="ARBA" id="ARBA00022745"/>
    </source>
</evidence>
<evidence type="ECO:0000259" key="9">
    <source>
        <dbReference type="PROSITE" id="PS51032"/>
    </source>
</evidence>
<evidence type="ECO:0000313" key="10">
    <source>
        <dbReference type="EMBL" id="KAG5616538.1"/>
    </source>
</evidence>
<dbReference type="InterPro" id="IPR044808">
    <property type="entry name" value="ERF_plant"/>
</dbReference>
<dbReference type="GO" id="GO:0003700">
    <property type="term" value="F:DNA-binding transcription factor activity"/>
    <property type="evidence" value="ECO:0007669"/>
    <property type="project" value="InterPro"/>
</dbReference>
<gene>
    <name evidence="10" type="ORF">H5410_016362</name>
</gene>
<sequence>MGSPQESCTSLDLIRQHLLDDFAFMENYSQSCESVDKSCFTFETTQSSNLDDISSFFSASSKTEYDGFFEFKAKPHVMSSKQSNFKERKPSLNVAIPAKPVVVQKVEVQKIKSSGSKRVRETEQLVINKERKIEEEEEERIVPTAAAPLTPSSWLTIWDEKGIFEVPPLSPLSQLLTLITFSNRNYFLCLIRRRKMGSSPQGTCSSLDSIREHLLDDDVAFMEYYCSNTCLSFETTQTSKTEFDGFFEIEAKPHVISSNSPKQSNFKERKPSLNVAIPAKAVVVEKVEVESETKHYRGVRRRPWGKFAAEIRDPNRKGTRVWLGTFDTALDAAKAYDRAAFKLRGSKAILNFPLEVANFKQQNHDDVEIKTEIKSSGSKRVRETEQLVMKKEMKIEEERNVVTASPLTPSNWSAIWEGGDGKGIFEVPPLSPHMVPSF</sequence>
<dbReference type="PANTHER" id="PTHR31190:SF499">
    <property type="entry name" value="ETHYLENE-RESPONSIVE TRANSCRIPTION FACTOR ERF105"/>
    <property type="match status" value="1"/>
</dbReference>
<proteinExistence type="predicted"/>
<dbReference type="SUPFAM" id="SSF54171">
    <property type="entry name" value="DNA-binding domain"/>
    <property type="match status" value="1"/>
</dbReference>
<evidence type="ECO:0000256" key="6">
    <source>
        <dbReference type="ARBA" id="ARBA00023159"/>
    </source>
</evidence>
<accession>A0A9J5ZX70</accession>
<dbReference type="GO" id="GO:0005634">
    <property type="term" value="C:nucleus"/>
    <property type="evidence" value="ECO:0007669"/>
    <property type="project" value="UniProtKB-SubCell"/>
</dbReference>
<dbReference type="EMBL" id="JACXVP010000003">
    <property type="protein sequence ID" value="KAG5616538.1"/>
    <property type="molecule type" value="Genomic_DNA"/>
</dbReference>
<feature type="domain" description="AP2/ERF" evidence="9">
    <location>
        <begin position="295"/>
        <end position="353"/>
    </location>
</feature>
<keyword evidence="4" id="KW-0805">Transcription regulation</keyword>
<dbReference type="InterPro" id="IPR036955">
    <property type="entry name" value="AP2/ERF_dom_sf"/>
</dbReference>
<evidence type="ECO:0000256" key="1">
    <source>
        <dbReference type="ARBA" id="ARBA00004123"/>
    </source>
</evidence>
<evidence type="ECO:0000256" key="3">
    <source>
        <dbReference type="ARBA" id="ARBA00022821"/>
    </source>
</evidence>
<keyword evidence="3" id="KW-0611">Plant defense</keyword>
<dbReference type="FunFam" id="3.30.730.10:FF:000001">
    <property type="entry name" value="Ethylene-responsive transcription factor 2"/>
    <property type="match status" value="1"/>
</dbReference>
<dbReference type="Gene3D" id="3.30.730.10">
    <property type="entry name" value="AP2/ERF domain"/>
    <property type="match status" value="1"/>
</dbReference>
<keyword evidence="8" id="KW-0539">Nucleus</keyword>
<dbReference type="Pfam" id="PF00847">
    <property type="entry name" value="AP2"/>
    <property type="match status" value="1"/>
</dbReference>
<organism evidence="10 11">
    <name type="scientific">Solanum commersonii</name>
    <name type="common">Commerson's wild potato</name>
    <name type="synonym">Commerson's nightshade</name>
    <dbReference type="NCBI Taxonomy" id="4109"/>
    <lineage>
        <taxon>Eukaryota</taxon>
        <taxon>Viridiplantae</taxon>
        <taxon>Streptophyta</taxon>
        <taxon>Embryophyta</taxon>
        <taxon>Tracheophyta</taxon>
        <taxon>Spermatophyta</taxon>
        <taxon>Magnoliopsida</taxon>
        <taxon>eudicotyledons</taxon>
        <taxon>Gunneridae</taxon>
        <taxon>Pentapetalae</taxon>
        <taxon>asterids</taxon>
        <taxon>lamiids</taxon>
        <taxon>Solanales</taxon>
        <taxon>Solanaceae</taxon>
        <taxon>Solanoideae</taxon>
        <taxon>Solaneae</taxon>
        <taxon>Solanum</taxon>
    </lineage>
</organism>
<dbReference type="PRINTS" id="PR00367">
    <property type="entry name" value="ETHRSPELEMNT"/>
</dbReference>
<keyword evidence="5" id="KW-0238">DNA-binding</keyword>
<evidence type="ECO:0000256" key="4">
    <source>
        <dbReference type="ARBA" id="ARBA00023015"/>
    </source>
</evidence>
<evidence type="ECO:0000256" key="5">
    <source>
        <dbReference type="ARBA" id="ARBA00023125"/>
    </source>
</evidence>
<evidence type="ECO:0000313" key="11">
    <source>
        <dbReference type="Proteomes" id="UP000824120"/>
    </source>
</evidence>
<dbReference type="GO" id="GO:0009873">
    <property type="term" value="P:ethylene-activated signaling pathway"/>
    <property type="evidence" value="ECO:0007669"/>
    <property type="project" value="UniProtKB-KW"/>
</dbReference>
<keyword evidence="11" id="KW-1185">Reference proteome</keyword>
<reference evidence="10 11" key="1">
    <citation type="submission" date="2020-09" db="EMBL/GenBank/DDBJ databases">
        <title>De no assembly of potato wild relative species, Solanum commersonii.</title>
        <authorList>
            <person name="Cho K."/>
        </authorList>
    </citation>
    <scope>NUCLEOTIDE SEQUENCE [LARGE SCALE GENOMIC DNA]</scope>
    <source>
        <strain evidence="10">LZ3.2</strain>
        <tissue evidence="10">Leaf</tissue>
    </source>
</reference>
<dbReference type="OrthoDB" id="674504at2759"/>
<comment type="subcellular location">
    <subcellularLocation>
        <location evidence="1">Nucleus</location>
    </subcellularLocation>
</comment>
<dbReference type="PANTHER" id="PTHR31190">
    <property type="entry name" value="DNA-BINDING DOMAIN"/>
    <property type="match status" value="1"/>
</dbReference>
<dbReference type="SMART" id="SM00380">
    <property type="entry name" value="AP2"/>
    <property type="match status" value="1"/>
</dbReference>
<keyword evidence="7" id="KW-0804">Transcription</keyword>
<dbReference type="CDD" id="cd00018">
    <property type="entry name" value="AP2"/>
    <property type="match status" value="1"/>
</dbReference>
<protein>
    <recommendedName>
        <fullName evidence="9">AP2/ERF domain-containing protein</fullName>
    </recommendedName>
</protein>
<dbReference type="AlphaFoldDB" id="A0A9J5ZX70"/>